<evidence type="ECO:0000256" key="1">
    <source>
        <dbReference type="SAM" id="MobiDB-lite"/>
    </source>
</evidence>
<feature type="region of interest" description="Disordered" evidence="1">
    <location>
        <begin position="341"/>
        <end position="383"/>
    </location>
</feature>
<dbReference type="EMBL" id="MU857146">
    <property type="protein sequence ID" value="KAK4149568.1"/>
    <property type="molecule type" value="Genomic_DNA"/>
</dbReference>
<name>A0AAN6VDP1_9PEZI</name>
<accession>A0AAN6VDP1</accession>
<keyword evidence="3" id="KW-1185">Reference proteome</keyword>
<reference evidence="2" key="1">
    <citation type="journal article" date="2023" name="Mol. Phylogenet. Evol.">
        <title>Genome-scale phylogeny and comparative genomics of the fungal order Sordariales.</title>
        <authorList>
            <person name="Hensen N."/>
            <person name="Bonometti L."/>
            <person name="Westerberg I."/>
            <person name="Brannstrom I.O."/>
            <person name="Guillou S."/>
            <person name="Cros-Aarteil S."/>
            <person name="Calhoun S."/>
            <person name="Haridas S."/>
            <person name="Kuo A."/>
            <person name="Mondo S."/>
            <person name="Pangilinan J."/>
            <person name="Riley R."/>
            <person name="LaButti K."/>
            <person name="Andreopoulos B."/>
            <person name="Lipzen A."/>
            <person name="Chen C."/>
            <person name="Yan M."/>
            <person name="Daum C."/>
            <person name="Ng V."/>
            <person name="Clum A."/>
            <person name="Steindorff A."/>
            <person name="Ohm R.A."/>
            <person name="Martin F."/>
            <person name="Silar P."/>
            <person name="Natvig D.O."/>
            <person name="Lalanne C."/>
            <person name="Gautier V."/>
            <person name="Ament-Velasquez S.L."/>
            <person name="Kruys A."/>
            <person name="Hutchinson M.I."/>
            <person name="Powell A.J."/>
            <person name="Barry K."/>
            <person name="Miller A.N."/>
            <person name="Grigoriev I.V."/>
            <person name="Debuchy R."/>
            <person name="Gladieux P."/>
            <person name="Hiltunen Thoren M."/>
            <person name="Johannesson H."/>
        </authorList>
    </citation>
    <scope>NUCLEOTIDE SEQUENCE</scope>
    <source>
        <strain evidence="2">CBS 538.74</strain>
    </source>
</reference>
<evidence type="ECO:0000313" key="3">
    <source>
        <dbReference type="Proteomes" id="UP001302745"/>
    </source>
</evidence>
<organism evidence="2 3">
    <name type="scientific">Chaetomidium leptoderma</name>
    <dbReference type="NCBI Taxonomy" id="669021"/>
    <lineage>
        <taxon>Eukaryota</taxon>
        <taxon>Fungi</taxon>
        <taxon>Dikarya</taxon>
        <taxon>Ascomycota</taxon>
        <taxon>Pezizomycotina</taxon>
        <taxon>Sordariomycetes</taxon>
        <taxon>Sordariomycetidae</taxon>
        <taxon>Sordariales</taxon>
        <taxon>Chaetomiaceae</taxon>
        <taxon>Chaetomidium</taxon>
    </lineage>
</organism>
<gene>
    <name evidence="2" type="ORF">C8A00DRAFT_37843</name>
</gene>
<reference evidence="2" key="2">
    <citation type="submission" date="2023-05" db="EMBL/GenBank/DDBJ databases">
        <authorList>
            <consortium name="Lawrence Berkeley National Laboratory"/>
            <person name="Steindorff A."/>
            <person name="Hensen N."/>
            <person name="Bonometti L."/>
            <person name="Westerberg I."/>
            <person name="Brannstrom I.O."/>
            <person name="Guillou S."/>
            <person name="Cros-Aarteil S."/>
            <person name="Calhoun S."/>
            <person name="Haridas S."/>
            <person name="Kuo A."/>
            <person name="Mondo S."/>
            <person name="Pangilinan J."/>
            <person name="Riley R."/>
            <person name="Labutti K."/>
            <person name="Andreopoulos B."/>
            <person name="Lipzen A."/>
            <person name="Chen C."/>
            <person name="Yanf M."/>
            <person name="Daum C."/>
            <person name="Ng V."/>
            <person name="Clum A."/>
            <person name="Ohm R."/>
            <person name="Martin F."/>
            <person name="Silar P."/>
            <person name="Natvig D."/>
            <person name="Lalanne C."/>
            <person name="Gautier V."/>
            <person name="Ament-Velasquez S.L."/>
            <person name="Kruys A."/>
            <person name="Hutchinson M.I."/>
            <person name="Powell A.J."/>
            <person name="Barry K."/>
            <person name="Miller A.N."/>
            <person name="Grigoriev I.V."/>
            <person name="Debuchy R."/>
            <person name="Gladieux P."/>
            <person name="Thoren M.H."/>
            <person name="Johannesson H."/>
        </authorList>
    </citation>
    <scope>NUCLEOTIDE SEQUENCE</scope>
    <source>
        <strain evidence="2">CBS 538.74</strain>
    </source>
</reference>
<sequence length="383" mass="43089">MEITASIREYYRDLRASLPPRSSSIRPITLALVTQLPFPIGVVPESLVPDFLKAASAYQEGIANSSANGRAIDSLIILFRLVLALGLAPGGSIEPRLYELAFHDFGRNMVDDYIVKGKLLDTLFPPQGGRVNATLGDLIQHPLVSAALWSHPSLHFLVRHTWAKKPGRVSFEPHELDRRFVLRDHPFKIDLSPAPDLGKHFSRMLGIKEINGDKIAFAGTMPTIIPVIIRGGQSFENIRSFTITGPTDYEKHRDGTLSPVETKRHYHLRALLHLAESDIRLYHQNTTPVAEQIRVGNRADDYYAPKLKRGEHVRGWAFEECPHYFLLVYASYYDPHGGRYQPPSDRYGEYMPALTDSGRQRLPASPYTGVSGRRPAKKPSEFF</sequence>
<dbReference type="Proteomes" id="UP001302745">
    <property type="component" value="Unassembled WGS sequence"/>
</dbReference>
<evidence type="ECO:0000313" key="2">
    <source>
        <dbReference type="EMBL" id="KAK4149568.1"/>
    </source>
</evidence>
<protein>
    <submittedName>
        <fullName evidence="2">Uncharacterized protein</fullName>
    </submittedName>
</protein>
<comment type="caution">
    <text evidence="2">The sequence shown here is derived from an EMBL/GenBank/DDBJ whole genome shotgun (WGS) entry which is preliminary data.</text>
</comment>
<dbReference type="AlphaFoldDB" id="A0AAN6VDP1"/>
<proteinExistence type="predicted"/>